<gene>
    <name evidence="3" type="ORF">GR183_05950</name>
</gene>
<keyword evidence="1" id="KW-0812">Transmembrane</keyword>
<sequence>MSDIFREVDEEIRRERYKSLWDRFGPYVIGVAVLIVVATAGYRGWQYWQATAAQEAGDRFIQAISLSDEDQQQEAIAQLNGLSDATGGYPLLSRMRKATDLALSGQKEEALAEFDAVAADSSNDPVYRDLAALRGGYIAMELEDYAGVADRLEKLTGDTNPWRFLAREALAFSAWKNGDNAGARKWLEGVVDAEGVPAEVGSRASLLLDLLNASEGTPEKGNNS</sequence>
<dbReference type="InterPro" id="IPR018704">
    <property type="entry name" value="SecYEG/CpoB_TPR"/>
</dbReference>
<feature type="transmembrane region" description="Helical" evidence="1">
    <location>
        <begin position="24"/>
        <end position="42"/>
    </location>
</feature>
<dbReference type="EMBL" id="WUMV01000002">
    <property type="protein sequence ID" value="MXN64440.1"/>
    <property type="molecule type" value="Genomic_DNA"/>
</dbReference>
<evidence type="ECO:0000259" key="2">
    <source>
        <dbReference type="Pfam" id="PF09976"/>
    </source>
</evidence>
<evidence type="ECO:0000313" key="4">
    <source>
        <dbReference type="Proteomes" id="UP000433101"/>
    </source>
</evidence>
<keyword evidence="1" id="KW-0472">Membrane</keyword>
<dbReference type="Proteomes" id="UP000433101">
    <property type="component" value="Unassembled WGS sequence"/>
</dbReference>
<dbReference type="InterPro" id="IPR011990">
    <property type="entry name" value="TPR-like_helical_dom_sf"/>
</dbReference>
<dbReference type="Pfam" id="PF09976">
    <property type="entry name" value="TPR_21"/>
    <property type="match status" value="1"/>
</dbReference>
<accession>A0A7X3S767</accession>
<evidence type="ECO:0000256" key="1">
    <source>
        <dbReference type="SAM" id="Phobius"/>
    </source>
</evidence>
<reference evidence="3 4" key="1">
    <citation type="submission" date="2019-12" db="EMBL/GenBank/DDBJ databases">
        <authorList>
            <person name="Li M."/>
        </authorList>
    </citation>
    <scope>NUCLEOTIDE SEQUENCE [LARGE SCALE GENOMIC DNA]</scope>
    <source>
        <strain evidence="3 4">GBMRC 2046</strain>
    </source>
</reference>
<keyword evidence="4" id="KW-1185">Reference proteome</keyword>
<feature type="domain" description="Ancillary SecYEG translocon subunit/Cell division coordinator CpoB TPR" evidence="2">
    <location>
        <begin position="18"/>
        <end position="154"/>
    </location>
</feature>
<evidence type="ECO:0000313" key="3">
    <source>
        <dbReference type="EMBL" id="MXN64440.1"/>
    </source>
</evidence>
<name>A0A7X3S767_9HYPH</name>
<dbReference type="RefSeq" id="WP_160774659.1">
    <property type="nucleotide sequence ID" value="NZ_WUMV01000002.1"/>
</dbReference>
<keyword evidence="1" id="KW-1133">Transmembrane helix</keyword>
<comment type="caution">
    <text evidence="3">The sequence shown here is derived from an EMBL/GenBank/DDBJ whole genome shotgun (WGS) entry which is preliminary data.</text>
</comment>
<dbReference type="AlphaFoldDB" id="A0A7X3S767"/>
<protein>
    <submittedName>
        <fullName evidence="3">Tetratricopeptide repeat protein</fullName>
    </submittedName>
</protein>
<dbReference type="SUPFAM" id="SSF48452">
    <property type="entry name" value="TPR-like"/>
    <property type="match status" value="1"/>
</dbReference>
<organism evidence="3 4">
    <name type="scientific">Stappia sediminis</name>
    <dbReference type="NCBI Taxonomy" id="2692190"/>
    <lineage>
        <taxon>Bacteria</taxon>
        <taxon>Pseudomonadati</taxon>
        <taxon>Pseudomonadota</taxon>
        <taxon>Alphaproteobacteria</taxon>
        <taxon>Hyphomicrobiales</taxon>
        <taxon>Stappiaceae</taxon>
        <taxon>Stappia</taxon>
    </lineage>
</organism>
<proteinExistence type="predicted"/>